<dbReference type="Proteomes" id="UP000663855">
    <property type="component" value="Unassembled WGS sequence"/>
</dbReference>
<dbReference type="EMBL" id="CAJNOV010001559">
    <property type="protein sequence ID" value="CAF1067969.1"/>
    <property type="molecule type" value="Genomic_DNA"/>
</dbReference>
<dbReference type="PANTHER" id="PTHR23329">
    <property type="entry name" value="TUFTELIN-INTERACTING PROTEIN 11-RELATED"/>
    <property type="match status" value="1"/>
</dbReference>
<evidence type="ECO:0008006" key="3">
    <source>
        <dbReference type="Google" id="ProtNLM"/>
    </source>
</evidence>
<reference evidence="1" key="1">
    <citation type="submission" date="2021-02" db="EMBL/GenBank/DDBJ databases">
        <authorList>
            <person name="Nowell W R."/>
        </authorList>
    </citation>
    <scope>NUCLEOTIDE SEQUENCE</scope>
</reference>
<dbReference type="InterPro" id="IPR045211">
    <property type="entry name" value="TFP11/STIP/Ntr1"/>
</dbReference>
<dbReference type="GO" id="GO:0000390">
    <property type="term" value="P:spliceosomal complex disassembly"/>
    <property type="evidence" value="ECO:0007669"/>
    <property type="project" value="InterPro"/>
</dbReference>
<comment type="caution">
    <text evidence="1">The sequence shown here is derived from an EMBL/GenBank/DDBJ whole genome shotgun (WGS) entry which is preliminary data.</text>
</comment>
<protein>
    <recommendedName>
        <fullName evidence="3">G-patch domain-containing protein</fullName>
    </recommendedName>
</protein>
<evidence type="ECO:0000313" key="2">
    <source>
        <dbReference type="Proteomes" id="UP000663855"/>
    </source>
</evidence>
<organism evidence="1 2">
    <name type="scientific">Rotaria magnacalcarata</name>
    <dbReference type="NCBI Taxonomy" id="392030"/>
    <lineage>
        <taxon>Eukaryota</taxon>
        <taxon>Metazoa</taxon>
        <taxon>Spiralia</taxon>
        <taxon>Gnathifera</taxon>
        <taxon>Rotifera</taxon>
        <taxon>Eurotatoria</taxon>
        <taxon>Bdelloidea</taxon>
        <taxon>Philodinida</taxon>
        <taxon>Philodinidae</taxon>
        <taxon>Rotaria</taxon>
    </lineage>
</organism>
<sequence>MDYEQGRGLGKTLQGRVEPIERQELEINELTETSKNHVGPTVLPWRKQQREIKQQNFVIKLKKQMQEKITDTTGREQRILRNYDSITTKQVFSLNELTHNLDLVIESCEESMIRSHRRCEQCVNQVENISNLFFLQQIFDELKRNYNKEYKKYRLWDLEGSVLHGYLKEHLTSNWNIYDDDQELIDLFWK</sequence>
<name>A0A814LMX6_9BILA</name>
<evidence type="ECO:0000313" key="1">
    <source>
        <dbReference type="EMBL" id="CAF1067969.1"/>
    </source>
</evidence>
<dbReference type="GO" id="GO:0071008">
    <property type="term" value="C:U2-type post-mRNA release spliceosomal complex"/>
    <property type="evidence" value="ECO:0007669"/>
    <property type="project" value="TreeGrafter"/>
</dbReference>
<accession>A0A814LMX6</accession>
<dbReference type="PANTHER" id="PTHR23329:SF1">
    <property type="entry name" value="TUFTELIN-INTERACTING PROTEIN 11"/>
    <property type="match status" value="1"/>
</dbReference>
<dbReference type="AlphaFoldDB" id="A0A814LMX6"/>
<proteinExistence type="predicted"/>
<gene>
    <name evidence="1" type="ORF">CJN711_LOCUS5564</name>
</gene>